<accession>A0AAJ0EVS7</accession>
<evidence type="ECO:0000256" key="1">
    <source>
        <dbReference type="SAM" id="MobiDB-lite"/>
    </source>
</evidence>
<name>A0AAJ0EVS7_9PEZI</name>
<evidence type="ECO:0000313" key="2">
    <source>
        <dbReference type="EMBL" id="KAK1673540.1"/>
    </source>
</evidence>
<sequence>MQPLGDTTRKIDELEPAWSQAATYAYYLVCFLVPSVMQRSQVGRGGSLDEVTSFPAASPPKNHLLDRRLSCSSCYPRLRWAGGALNSSLAGEQSRSCPTSKLPFGQPLPPRRRILARGSVEQDGGAVSSIVTLTFLFRLKPSWKRYTSLRLCSIFTDFMDPGLQDRRTVFGPFPTCDSPVIEFSLEMDALAFCECRNISAAGSDRSMHFVFPIDAPEKDEAATEGGLPLSVDGEETRNVR</sequence>
<keyword evidence="3" id="KW-1185">Reference proteome</keyword>
<dbReference type="GeneID" id="85450584"/>
<evidence type="ECO:0000313" key="3">
    <source>
        <dbReference type="Proteomes" id="UP001224890"/>
    </source>
</evidence>
<dbReference type="Proteomes" id="UP001224890">
    <property type="component" value="Unassembled WGS sequence"/>
</dbReference>
<dbReference type="AlphaFoldDB" id="A0AAJ0EVS7"/>
<feature type="region of interest" description="Disordered" evidence="1">
    <location>
        <begin position="220"/>
        <end position="240"/>
    </location>
</feature>
<dbReference type="EMBL" id="JAHMHR010000030">
    <property type="protein sequence ID" value="KAK1673540.1"/>
    <property type="molecule type" value="Genomic_DNA"/>
</dbReference>
<comment type="caution">
    <text evidence="2">The sequence shown here is derived from an EMBL/GenBank/DDBJ whole genome shotgun (WGS) entry which is preliminary data.</text>
</comment>
<reference evidence="2" key="1">
    <citation type="submission" date="2021-06" db="EMBL/GenBank/DDBJ databases">
        <title>Comparative genomics, transcriptomics and evolutionary studies reveal genomic signatures of adaptation to plant cell wall in hemibiotrophic fungi.</title>
        <authorList>
            <consortium name="DOE Joint Genome Institute"/>
            <person name="Baroncelli R."/>
            <person name="Diaz J.F."/>
            <person name="Benocci T."/>
            <person name="Peng M."/>
            <person name="Battaglia E."/>
            <person name="Haridas S."/>
            <person name="Andreopoulos W."/>
            <person name="Labutti K."/>
            <person name="Pangilinan J."/>
            <person name="Floch G.L."/>
            <person name="Makela M.R."/>
            <person name="Henrissat B."/>
            <person name="Grigoriev I.V."/>
            <person name="Crouch J.A."/>
            <person name="De Vries R.P."/>
            <person name="Sukno S.A."/>
            <person name="Thon M.R."/>
        </authorList>
    </citation>
    <scope>NUCLEOTIDE SEQUENCE</scope>
    <source>
        <strain evidence="2">CBS 193.32</strain>
    </source>
</reference>
<proteinExistence type="predicted"/>
<organism evidence="2 3">
    <name type="scientific">Colletotrichum godetiae</name>
    <dbReference type="NCBI Taxonomy" id="1209918"/>
    <lineage>
        <taxon>Eukaryota</taxon>
        <taxon>Fungi</taxon>
        <taxon>Dikarya</taxon>
        <taxon>Ascomycota</taxon>
        <taxon>Pezizomycotina</taxon>
        <taxon>Sordariomycetes</taxon>
        <taxon>Hypocreomycetidae</taxon>
        <taxon>Glomerellales</taxon>
        <taxon>Glomerellaceae</taxon>
        <taxon>Colletotrichum</taxon>
        <taxon>Colletotrichum acutatum species complex</taxon>
    </lineage>
</organism>
<dbReference type="RefSeq" id="XP_060427543.1">
    <property type="nucleotide sequence ID" value="XM_060566058.1"/>
</dbReference>
<protein>
    <submittedName>
        <fullName evidence="2">Uncharacterized protein</fullName>
    </submittedName>
</protein>
<gene>
    <name evidence="2" type="ORF">BDP55DRAFT_218648</name>
</gene>